<reference evidence="3 4" key="1">
    <citation type="submission" date="2016-07" db="EMBL/GenBank/DDBJ databases">
        <title>Pervasive Adenine N6-methylation of Active Genes in Fungi.</title>
        <authorList>
            <consortium name="DOE Joint Genome Institute"/>
            <person name="Mondo S.J."/>
            <person name="Dannebaum R.O."/>
            <person name="Kuo R.C."/>
            <person name="Labutti K."/>
            <person name="Haridas S."/>
            <person name="Kuo A."/>
            <person name="Salamov A."/>
            <person name="Ahrendt S.R."/>
            <person name="Lipzen A."/>
            <person name="Sullivan W."/>
            <person name="Andreopoulos W.B."/>
            <person name="Clum A."/>
            <person name="Lindquist E."/>
            <person name="Daum C."/>
            <person name="Ramamoorthy G.K."/>
            <person name="Gryganskyi A."/>
            <person name="Culley D."/>
            <person name="Magnuson J.K."/>
            <person name="James T.Y."/>
            <person name="O'Malley M.A."/>
            <person name="Stajich J.E."/>
            <person name="Spatafora J.W."/>
            <person name="Visel A."/>
            <person name="Grigoriev I.V."/>
        </authorList>
    </citation>
    <scope>NUCLEOTIDE SEQUENCE [LARGE SCALE GENOMIC DNA]</scope>
    <source>
        <strain evidence="3 4">CBS 115471</strain>
    </source>
</reference>
<accession>A0A1Y2A4B7</accession>
<dbReference type="OrthoDB" id="4506934at2759"/>
<keyword evidence="2" id="KW-0472">Membrane</keyword>
<comment type="caution">
    <text evidence="3">The sequence shown here is derived from an EMBL/GenBank/DDBJ whole genome shotgun (WGS) entry which is preliminary data.</text>
</comment>
<organism evidence="3 4">
    <name type="scientific">Clohesyomyces aquaticus</name>
    <dbReference type="NCBI Taxonomy" id="1231657"/>
    <lineage>
        <taxon>Eukaryota</taxon>
        <taxon>Fungi</taxon>
        <taxon>Dikarya</taxon>
        <taxon>Ascomycota</taxon>
        <taxon>Pezizomycotina</taxon>
        <taxon>Dothideomycetes</taxon>
        <taxon>Pleosporomycetidae</taxon>
        <taxon>Pleosporales</taxon>
        <taxon>Lindgomycetaceae</taxon>
        <taxon>Clohesyomyces</taxon>
    </lineage>
</organism>
<proteinExistence type="predicted"/>
<dbReference type="EMBL" id="MCFA01000013">
    <property type="protein sequence ID" value="ORY17334.1"/>
    <property type="molecule type" value="Genomic_DNA"/>
</dbReference>
<evidence type="ECO:0000256" key="1">
    <source>
        <dbReference type="SAM" id="MobiDB-lite"/>
    </source>
</evidence>
<evidence type="ECO:0000256" key="2">
    <source>
        <dbReference type="SAM" id="Phobius"/>
    </source>
</evidence>
<keyword evidence="2" id="KW-0812">Transmembrane</keyword>
<feature type="region of interest" description="Disordered" evidence="1">
    <location>
        <begin position="1"/>
        <end position="21"/>
    </location>
</feature>
<keyword evidence="2" id="KW-1133">Transmembrane helix</keyword>
<protein>
    <recommendedName>
        <fullName evidence="5">LITAF domain-containing protein</fullName>
    </recommendedName>
</protein>
<feature type="transmembrane region" description="Helical" evidence="2">
    <location>
        <begin position="122"/>
        <end position="145"/>
    </location>
</feature>
<dbReference type="AlphaFoldDB" id="A0A1Y2A4B7"/>
<gene>
    <name evidence="3" type="ORF">BCR34DRAFT_583796</name>
</gene>
<evidence type="ECO:0000313" key="4">
    <source>
        <dbReference type="Proteomes" id="UP000193144"/>
    </source>
</evidence>
<feature type="compositionally biased region" description="Polar residues" evidence="1">
    <location>
        <begin position="75"/>
        <end position="87"/>
    </location>
</feature>
<dbReference type="Proteomes" id="UP000193144">
    <property type="component" value="Unassembled WGS sequence"/>
</dbReference>
<keyword evidence="4" id="KW-1185">Reference proteome</keyword>
<evidence type="ECO:0008006" key="5">
    <source>
        <dbReference type="Google" id="ProtNLM"/>
    </source>
</evidence>
<sequence>MGHPMPMTPLDSAPAYEDVVHQHPVNRYAQSGSSSAVSHISPRDFLSSKLTSAKYAAVPQDDVEPQEDAHVHSGETPSPASEQPESLVQTIAGVFRPKPHVHCEACDNMTQARMRRENQKHCCTMVAFTFIALFLCTMILGIIIANVTTKRKHHD</sequence>
<evidence type="ECO:0000313" key="3">
    <source>
        <dbReference type="EMBL" id="ORY17334.1"/>
    </source>
</evidence>
<name>A0A1Y2A4B7_9PLEO</name>
<feature type="region of interest" description="Disordered" evidence="1">
    <location>
        <begin position="57"/>
        <end position="87"/>
    </location>
</feature>